<protein>
    <submittedName>
        <fullName evidence="2">Uncharacterized protein</fullName>
    </submittedName>
</protein>
<gene>
    <name evidence="2" type="ORF">CYNAS_LOCUS11177</name>
</gene>
<feature type="transmembrane region" description="Helical" evidence="1">
    <location>
        <begin position="136"/>
        <end position="155"/>
    </location>
</feature>
<evidence type="ECO:0000313" key="2">
    <source>
        <dbReference type="EMBL" id="CAJ0599194.1"/>
    </source>
</evidence>
<sequence>MSANGGTAESGGTVEHVSRETFTSKETTGTSTRREKGTAPIACCCCPARFCLLIFCSIIIMWNVAYMELNWNLIYPAVIIVAGALGMIGAILKKSGLLRFLVIVYSILAILNIASGVILIIVISQEKGYIVETSKNLIFIVVVAGVNAAILLYICNMSGKLARYYAT</sequence>
<keyword evidence="1" id="KW-1133">Transmembrane helix</keyword>
<organism evidence="2 3">
    <name type="scientific">Cylicocyclus nassatus</name>
    <name type="common">Nematode worm</name>
    <dbReference type="NCBI Taxonomy" id="53992"/>
    <lineage>
        <taxon>Eukaryota</taxon>
        <taxon>Metazoa</taxon>
        <taxon>Ecdysozoa</taxon>
        <taxon>Nematoda</taxon>
        <taxon>Chromadorea</taxon>
        <taxon>Rhabditida</taxon>
        <taxon>Rhabditina</taxon>
        <taxon>Rhabditomorpha</taxon>
        <taxon>Strongyloidea</taxon>
        <taxon>Strongylidae</taxon>
        <taxon>Cylicocyclus</taxon>
    </lineage>
</organism>
<keyword evidence="3" id="KW-1185">Reference proteome</keyword>
<dbReference type="AlphaFoldDB" id="A0AA36M512"/>
<name>A0AA36M512_CYLNA</name>
<accession>A0AA36M512</accession>
<evidence type="ECO:0000313" key="3">
    <source>
        <dbReference type="Proteomes" id="UP001176961"/>
    </source>
</evidence>
<dbReference type="EMBL" id="CATQJL010000223">
    <property type="protein sequence ID" value="CAJ0599194.1"/>
    <property type="molecule type" value="Genomic_DNA"/>
</dbReference>
<keyword evidence="1" id="KW-0812">Transmembrane</keyword>
<reference evidence="2" key="1">
    <citation type="submission" date="2023-07" db="EMBL/GenBank/DDBJ databases">
        <authorList>
            <consortium name="CYATHOMIX"/>
        </authorList>
    </citation>
    <scope>NUCLEOTIDE SEQUENCE</scope>
    <source>
        <strain evidence="2">N/A</strain>
    </source>
</reference>
<dbReference type="Proteomes" id="UP001176961">
    <property type="component" value="Unassembled WGS sequence"/>
</dbReference>
<evidence type="ECO:0000256" key="1">
    <source>
        <dbReference type="SAM" id="Phobius"/>
    </source>
</evidence>
<feature type="transmembrane region" description="Helical" evidence="1">
    <location>
        <begin position="100"/>
        <end position="124"/>
    </location>
</feature>
<feature type="transmembrane region" description="Helical" evidence="1">
    <location>
        <begin position="74"/>
        <end position="93"/>
    </location>
</feature>
<proteinExistence type="predicted"/>
<comment type="caution">
    <text evidence="2">The sequence shown here is derived from an EMBL/GenBank/DDBJ whole genome shotgun (WGS) entry which is preliminary data.</text>
</comment>
<feature type="transmembrane region" description="Helical" evidence="1">
    <location>
        <begin position="41"/>
        <end position="62"/>
    </location>
</feature>
<keyword evidence="1" id="KW-0472">Membrane</keyword>